<gene>
    <name evidence="2" type="ORF">DPMN_031873</name>
</gene>
<sequence length="799" mass="90175">MQSGFVIQWCSMLSMIFINFTVGTEEPKCDKTCTYSLMKGPSRDASEGILHIQDPKNNTNWLPVCYAKLDYNNKICLKTKIASSSSGSYPFPNEVLHFPNTIIANRLVRLTANMCINRSQIEPVLYELCTETKQSGCCNPLAICYQSAPQHTSDIRPAECSRNWTGAQSKSNDKHCPEGHETLSMSRICRENITRFAGRAWIASAFQKICGGDNATMIKNVESGLNRCLQDWNTRPDPRNNYVIIDQYLNCSWSPNKTCTSDQVVTFKLLESEENNFSKDLYCIAANMTEGWNFTVEKCTTLLPPFCGKSQLSTTKQFDDTSPPKPSTVSTVTYMTPSTDMTLTKDMTSRAQTDKEVVVIAITVPTCVMVVALSVIGVCFWYTRKNFRSRGDSPRVNSIVNQTYGENLSETYHLLDESRLDESPNPPLPMRDDVHELSVLGVYSMPLDSIVPDLKRVDNDLTYDGNLTCNRKGPSMITGKRNDPRALINGRQRTTRKALSEDKGTIGISIVGYNCLHDSLPKHYKVRSTVITNELIQKLRSESDIIYHIKNKHNHVDNSALESSVDVETDFKRVFPTHFDSKLETNLNDKQDDSSVALDVCRPKENFCATPPLEYSYSDCISTHKAGAVGDDYVDTESFVEPDDLGINTLFKDHVCLDCLTQEQLDMLGIRIVNVDDTYVTYENLPNRFSDTMSCDVGGAETYSEEATFVMDQSGTKAKAKDTVIASFHYRDLNASNVENEASKTSSQKCTFNRNNSYDILKYIKQEDTGSKNQYHTCNDVRIWRRKRRIAHHERKKST</sequence>
<accession>A0A9D4M5G1</accession>
<keyword evidence="1" id="KW-1133">Transmembrane helix</keyword>
<keyword evidence="1" id="KW-0812">Transmembrane</keyword>
<evidence type="ECO:0000313" key="3">
    <source>
        <dbReference type="Proteomes" id="UP000828390"/>
    </source>
</evidence>
<dbReference type="EMBL" id="JAIWYP010000002">
    <property type="protein sequence ID" value="KAH3868721.1"/>
    <property type="molecule type" value="Genomic_DNA"/>
</dbReference>
<protein>
    <submittedName>
        <fullName evidence="2">Uncharacterized protein</fullName>
    </submittedName>
</protein>
<dbReference type="Proteomes" id="UP000828390">
    <property type="component" value="Unassembled WGS sequence"/>
</dbReference>
<evidence type="ECO:0000256" key="1">
    <source>
        <dbReference type="SAM" id="Phobius"/>
    </source>
</evidence>
<proteinExistence type="predicted"/>
<reference evidence="2" key="2">
    <citation type="submission" date="2020-11" db="EMBL/GenBank/DDBJ databases">
        <authorList>
            <person name="McCartney M.A."/>
            <person name="Auch B."/>
            <person name="Kono T."/>
            <person name="Mallez S."/>
            <person name="Becker A."/>
            <person name="Gohl D.M."/>
            <person name="Silverstein K.A.T."/>
            <person name="Koren S."/>
            <person name="Bechman K.B."/>
            <person name="Herman A."/>
            <person name="Abrahante J.E."/>
            <person name="Garbe J."/>
        </authorList>
    </citation>
    <scope>NUCLEOTIDE SEQUENCE</scope>
    <source>
        <strain evidence="2">Duluth1</strain>
        <tissue evidence="2">Whole animal</tissue>
    </source>
</reference>
<dbReference type="AlphaFoldDB" id="A0A9D4M5G1"/>
<reference evidence="2" key="1">
    <citation type="journal article" date="2019" name="bioRxiv">
        <title>The Genome of the Zebra Mussel, Dreissena polymorpha: A Resource for Invasive Species Research.</title>
        <authorList>
            <person name="McCartney M.A."/>
            <person name="Auch B."/>
            <person name="Kono T."/>
            <person name="Mallez S."/>
            <person name="Zhang Y."/>
            <person name="Obille A."/>
            <person name="Becker A."/>
            <person name="Abrahante J.E."/>
            <person name="Garbe J."/>
            <person name="Badalamenti J.P."/>
            <person name="Herman A."/>
            <person name="Mangelson H."/>
            <person name="Liachko I."/>
            <person name="Sullivan S."/>
            <person name="Sone E.D."/>
            <person name="Koren S."/>
            <person name="Silverstein K.A.T."/>
            <person name="Beckman K.B."/>
            <person name="Gohl D.M."/>
        </authorList>
    </citation>
    <scope>NUCLEOTIDE SEQUENCE</scope>
    <source>
        <strain evidence="2">Duluth1</strain>
        <tissue evidence="2">Whole animal</tissue>
    </source>
</reference>
<comment type="caution">
    <text evidence="2">The sequence shown here is derived from an EMBL/GenBank/DDBJ whole genome shotgun (WGS) entry which is preliminary data.</text>
</comment>
<feature type="transmembrane region" description="Helical" evidence="1">
    <location>
        <begin position="357"/>
        <end position="382"/>
    </location>
</feature>
<evidence type="ECO:0000313" key="2">
    <source>
        <dbReference type="EMBL" id="KAH3868721.1"/>
    </source>
</evidence>
<name>A0A9D4M5G1_DREPO</name>
<keyword evidence="1" id="KW-0472">Membrane</keyword>
<organism evidence="2 3">
    <name type="scientific">Dreissena polymorpha</name>
    <name type="common">Zebra mussel</name>
    <name type="synonym">Mytilus polymorpha</name>
    <dbReference type="NCBI Taxonomy" id="45954"/>
    <lineage>
        <taxon>Eukaryota</taxon>
        <taxon>Metazoa</taxon>
        <taxon>Spiralia</taxon>
        <taxon>Lophotrochozoa</taxon>
        <taxon>Mollusca</taxon>
        <taxon>Bivalvia</taxon>
        <taxon>Autobranchia</taxon>
        <taxon>Heteroconchia</taxon>
        <taxon>Euheterodonta</taxon>
        <taxon>Imparidentia</taxon>
        <taxon>Neoheterodontei</taxon>
        <taxon>Myida</taxon>
        <taxon>Dreissenoidea</taxon>
        <taxon>Dreissenidae</taxon>
        <taxon>Dreissena</taxon>
    </lineage>
</organism>
<keyword evidence="3" id="KW-1185">Reference proteome</keyword>